<dbReference type="Gene3D" id="3.30.420.10">
    <property type="entry name" value="Ribonuclease H-like superfamily/Ribonuclease H"/>
    <property type="match status" value="1"/>
</dbReference>
<dbReference type="InterPro" id="IPR036397">
    <property type="entry name" value="RNaseH_sf"/>
</dbReference>
<evidence type="ECO:0000313" key="2">
    <source>
        <dbReference type="Proteomes" id="UP000299102"/>
    </source>
</evidence>
<dbReference type="GO" id="GO:0003676">
    <property type="term" value="F:nucleic acid binding"/>
    <property type="evidence" value="ECO:0007669"/>
    <property type="project" value="InterPro"/>
</dbReference>
<protein>
    <recommendedName>
        <fullName evidence="3">Mariner Mos1 transposase</fullName>
    </recommendedName>
</protein>
<evidence type="ECO:0008006" key="3">
    <source>
        <dbReference type="Google" id="ProtNLM"/>
    </source>
</evidence>
<proteinExistence type="predicted"/>
<accession>A0A4C1YKM7</accession>
<dbReference type="AlphaFoldDB" id="A0A4C1YKM7"/>
<keyword evidence="2" id="KW-1185">Reference proteome</keyword>
<dbReference type="EMBL" id="BGZK01001257">
    <property type="protein sequence ID" value="GBP75663.1"/>
    <property type="molecule type" value="Genomic_DNA"/>
</dbReference>
<reference evidence="1 2" key="1">
    <citation type="journal article" date="2019" name="Commun. Biol.">
        <title>The bagworm genome reveals a unique fibroin gene that provides high tensile strength.</title>
        <authorList>
            <person name="Kono N."/>
            <person name="Nakamura H."/>
            <person name="Ohtoshi R."/>
            <person name="Tomita M."/>
            <person name="Numata K."/>
            <person name="Arakawa K."/>
        </authorList>
    </citation>
    <scope>NUCLEOTIDE SEQUENCE [LARGE SCALE GENOMIC DNA]</scope>
</reference>
<evidence type="ECO:0000313" key="1">
    <source>
        <dbReference type="EMBL" id="GBP75663.1"/>
    </source>
</evidence>
<name>A0A4C1YKM7_EUMVA</name>
<organism evidence="1 2">
    <name type="scientific">Eumeta variegata</name>
    <name type="common">Bagworm moth</name>
    <name type="synonym">Eumeta japonica</name>
    <dbReference type="NCBI Taxonomy" id="151549"/>
    <lineage>
        <taxon>Eukaryota</taxon>
        <taxon>Metazoa</taxon>
        <taxon>Ecdysozoa</taxon>
        <taxon>Arthropoda</taxon>
        <taxon>Hexapoda</taxon>
        <taxon>Insecta</taxon>
        <taxon>Pterygota</taxon>
        <taxon>Neoptera</taxon>
        <taxon>Endopterygota</taxon>
        <taxon>Lepidoptera</taxon>
        <taxon>Glossata</taxon>
        <taxon>Ditrysia</taxon>
        <taxon>Tineoidea</taxon>
        <taxon>Psychidae</taxon>
        <taxon>Oiketicinae</taxon>
        <taxon>Eumeta</taxon>
    </lineage>
</organism>
<dbReference type="OrthoDB" id="10017160at2759"/>
<comment type="caution">
    <text evidence="1">The sequence shown here is derived from an EMBL/GenBank/DDBJ whole genome shotgun (WGS) entry which is preliminary data.</text>
</comment>
<sequence>MLTRLKEEASNFVWDTIRDDETWIYYYEFKTKQQSTVWFYQDEPKQTKVAREQSASKRMIASFFNKTGHVTTFLWRTVVPLVANDILRRFYAPRPFLLLRCVPILYYCDAFVTNFTAAKFRVLYRNTL</sequence>
<dbReference type="Proteomes" id="UP000299102">
    <property type="component" value="Unassembled WGS sequence"/>
</dbReference>
<gene>
    <name evidence="1" type="ORF">EVAR_55877_1</name>
</gene>